<dbReference type="Pfam" id="PF02374">
    <property type="entry name" value="ArsA_ATPase"/>
    <property type="match status" value="1"/>
</dbReference>
<dbReference type="Gene3D" id="3.40.50.300">
    <property type="entry name" value="P-loop containing nucleotide triphosphate hydrolases"/>
    <property type="match status" value="1"/>
</dbReference>
<evidence type="ECO:0000256" key="1">
    <source>
        <dbReference type="ARBA" id="ARBA00011040"/>
    </source>
</evidence>
<gene>
    <name evidence="11" type="ORF">LUCI_2676</name>
</gene>
<evidence type="ECO:0000256" key="2">
    <source>
        <dbReference type="ARBA" id="ARBA00022741"/>
    </source>
</evidence>
<evidence type="ECO:0000256" key="6">
    <source>
        <dbReference type="ARBA" id="ARBA00052296"/>
    </source>
</evidence>
<evidence type="ECO:0000313" key="11">
    <source>
        <dbReference type="EMBL" id="VBB07427.1"/>
    </source>
</evidence>
<evidence type="ECO:0000256" key="3">
    <source>
        <dbReference type="ARBA" id="ARBA00022840"/>
    </source>
</evidence>
<dbReference type="Proteomes" id="UP000277811">
    <property type="component" value="Unassembled WGS sequence"/>
</dbReference>
<dbReference type="GO" id="GO:0016887">
    <property type="term" value="F:ATP hydrolysis activity"/>
    <property type="evidence" value="ECO:0007669"/>
    <property type="project" value="InterPro"/>
</dbReference>
<dbReference type="EMBL" id="UPPP01000074">
    <property type="protein sequence ID" value="VBB07427.1"/>
    <property type="molecule type" value="Genomic_DNA"/>
</dbReference>
<dbReference type="CDD" id="cd02035">
    <property type="entry name" value="ArsA"/>
    <property type="match status" value="1"/>
</dbReference>
<protein>
    <recommendedName>
        <fullName evidence="8">arsenite-transporting ATPase</fullName>
        <ecNumber evidence="8">7.3.2.7</ecNumber>
    </recommendedName>
</protein>
<dbReference type="FunFam" id="3.40.50.300:FF:001801">
    <property type="entry name" value="Putative arsenical pump-driving ATPase"/>
    <property type="match status" value="1"/>
</dbReference>
<comment type="function">
    <text evidence="7">Anion-transporting ATPase. Catalyzes the extrusion of arsenite.</text>
</comment>
<evidence type="ECO:0000256" key="8">
    <source>
        <dbReference type="ARBA" id="ARBA00066752"/>
    </source>
</evidence>
<keyword evidence="5" id="KW-1278">Translocase</keyword>
<dbReference type="AlphaFoldDB" id="A0A498R903"/>
<keyword evidence="2" id="KW-0547">Nucleotide-binding</keyword>
<dbReference type="Pfam" id="PF17886">
    <property type="entry name" value="ArsA_HSP20"/>
    <property type="match status" value="1"/>
</dbReference>
<evidence type="ECO:0000313" key="12">
    <source>
        <dbReference type="Proteomes" id="UP000277811"/>
    </source>
</evidence>
<dbReference type="OrthoDB" id="9780677at2"/>
<proteinExistence type="inferred from homology"/>
<dbReference type="InterPro" id="IPR025723">
    <property type="entry name" value="ArsA/GET3_ATPase-like"/>
</dbReference>
<keyword evidence="3" id="KW-0067">ATP-binding</keyword>
<sequence>MRVILYTGKGGVGKTSLAAATAMASAASGKKTIVVSTDTAHSLGDSFGMELNNEPLQIRENLWAQEISTLSSTERYWSKVQNYLSSLFVSQNINDITTEELMVFPGLEELFRLLEILTHCQEGKYDVVIVDCAPTGETLRLLSFPEVLKWWLEKIFPKQKLFFKVARPVAKSVVGVPLPTDDALEGIAELIRHIREMHALLANRMITSVRLVVNPEKMVIKEAERSFMYLSLFGFNTDAVIVNRLLPPVDLGQYFEKWSQIQHTYLQYIKNQFSPVPVLTVPLFAEEVAGFAALEKMGNECFGDLLPTGFFYCGQTQKISRAGDQYILELKLPFVSKDEIAWSQKDDEITIRVGEYKRNLHLPRQLQGCCATRAKVNADVLMIEFEGPKTAVYGTKEISYRVNCK</sequence>
<accession>A0A498R903</accession>
<dbReference type="InterPro" id="IPR027417">
    <property type="entry name" value="P-loop_NTPase"/>
</dbReference>
<dbReference type="PANTHER" id="PTHR10803">
    <property type="entry name" value="ARSENICAL PUMP-DRIVING ATPASE ARSENITE-TRANSLOCATING ATPASE"/>
    <property type="match status" value="1"/>
</dbReference>
<evidence type="ECO:0000256" key="7">
    <source>
        <dbReference type="ARBA" id="ARBA00059736"/>
    </source>
</evidence>
<keyword evidence="4" id="KW-0059">Arsenical resistance</keyword>
<dbReference type="EC" id="7.3.2.7" evidence="8"/>
<dbReference type="NCBIfam" id="TIGR00345">
    <property type="entry name" value="GET3_arsA_TRC40"/>
    <property type="match status" value="1"/>
</dbReference>
<keyword evidence="12" id="KW-1185">Reference proteome</keyword>
<evidence type="ECO:0000259" key="10">
    <source>
        <dbReference type="Pfam" id="PF17886"/>
    </source>
</evidence>
<dbReference type="RefSeq" id="WP_122628364.1">
    <property type="nucleotide sequence ID" value="NZ_UPPP01000074.1"/>
</dbReference>
<evidence type="ECO:0000256" key="4">
    <source>
        <dbReference type="ARBA" id="ARBA00022849"/>
    </source>
</evidence>
<evidence type="ECO:0000256" key="5">
    <source>
        <dbReference type="ARBA" id="ARBA00022967"/>
    </source>
</evidence>
<dbReference type="PANTHER" id="PTHR10803:SF3">
    <property type="entry name" value="ATPASE GET3"/>
    <property type="match status" value="1"/>
</dbReference>
<feature type="domain" description="ArsA HSP20-like" evidence="10">
    <location>
        <begin position="323"/>
        <end position="385"/>
    </location>
</feature>
<evidence type="ECO:0000259" key="9">
    <source>
        <dbReference type="Pfam" id="PF02374"/>
    </source>
</evidence>
<comment type="catalytic activity">
    <reaction evidence="6">
        <text>arsenite(in) + ATP + H2O = arsenite(out) + ADP + phosphate + H(+)</text>
        <dbReference type="Rhea" id="RHEA:11348"/>
        <dbReference type="ChEBI" id="CHEBI:15377"/>
        <dbReference type="ChEBI" id="CHEBI:15378"/>
        <dbReference type="ChEBI" id="CHEBI:29242"/>
        <dbReference type="ChEBI" id="CHEBI:30616"/>
        <dbReference type="ChEBI" id="CHEBI:43474"/>
        <dbReference type="ChEBI" id="CHEBI:456216"/>
        <dbReference type="EC" id="7.3.2.7"/>
    </reaction>
</comment>
<dbReference type="GO" id="GO:0005524">
    <property type="term" value="F:ATP binding"/>
    <property type="evidence" value="ECO:0007669"/>
    <property type="project" value="UniProtKB-KW"/>
</dbReference>
<reference evidence="11 12" key="1">
    <citation type="submission" date="2018-06" db="EMBL/GenBank/DDBJ databases">
        <authorList>
            <person name="Strepis N."/>
        </authorList>
    </citation>
    <scope>NUCLEOTIDE SEQUENCE [LARGE SCALE GENOMIC DNA]</scope>
    <source>
        <strain evidence="11">LUCI</strain>
    </source>
</reference>
<dbReference type="InterPro" id="IPR040612">
    <property type="entry name" value="ArsA_HSP20-like"/>
</dbReference>
<dbReference type="InterPro" id="IPR008978">
    <property type="entry name" value="HSP20-like_chaperone"/>
</dbReference>
<feature type="domain" description="ArsA/GET3 Anion-transporting ATPase-like" evidence="9">
    <location>
        <begin position="1"/>
        <end position="299"/>
    </location>
</feature>
<dbReference type="SUPFAM" id="SSF52540">
    <property type="entry name" value="P-loop containing nucleoside triphosphate hydrolases"/>
    <property type="match status" value="1"/>
</dbReference>
<dbReference type="InterPro" id="IPR016300">
    <property type="entry name" value="ATPase_ArsA/GET3"/>
</dbReference>
<dbReference type="GO" id="GO:0015446">
    <property type="term" value="F:ATPase-coupled arsenite transmembrane transporter activity"/>
    <property type="evidence" value="ECO:0007669"/>
    <property type="project" value="UniProtKB-EC"/>
</dbReference>
<organism evidence="11 12">
    <name type="scientific">Lucifera butyrica</name>
    <dbReference type="NCBI Taxonomy" id="1351585"/>
    <lineage>
        <taxon>Bacteria</taxon>
        <taxon>Bacillati</taxon>
        <taxon>Bacillota</taxon>
        <taxon>Negativicutes</taxon>
        <taxon>Veillonellales</taxon>
        <taxon>Veillonellaceae</taxon>
        <taxon>Lucifera</taxon>
    </lineage>
</organism>
<name>A0A498R903_9FIRM</name>
<dbReference type="Gene3D" id="2.60.40.790">
    <property type="match status" value="1"/>
</dbReference>
<comment type="similarity">
    <text evidence="1">Belongs to the arsA ATPase family.</text>
</comment>